<dbReference type="KEGG" id="hna:Hneap_0437"/>
<organism evidence="12 13">
    <name type="scientific">Halothiobacillus neapolitanus (strain ATCC 23641 / DSM 15147 / CIP 104769 / NCIMB 8539 / c2)</name>
    <name type="common">Thiobacillus neapolitanus</name>
    <dbReference type="NCBI Taxonomy" id="555778"/>
    <lineage>
        <taxon>Bacteria</taxon>
        <taxon>Pseudomonadati</taxon>
        <taxon>Pseudomonadota</taxon>
        <taxon>Gammaproteobacteria</taxon>
        <taxon>Chromatiales</taxon>
        <taxon>Halothiobacillaceae</taxon>
        <taxon>Halothiobacillus</taxon>
    </lineage>
</organism>
<keyword evidence="12" id="KW-0966">Cell projection</keyword>
<feature type="region of interest" description="Disordered" evidence="11">
    <location>
        <begin position="130"/>
        <end position="153"/>
    </location>
</feature>
<keyword evidence="6" id="KW-0145">Chemotaxis</keyword>
<evidence type="ECO:0000256" key="8">
    <source>
        <dbReference type="ARBA" id="ARBA00022927"/>
    </source>
</evidence>
<evidence type="ECO:0000256" key="5">
    <source>
        <dbReference type="ARBA" id="ARBA00022475"/>
    </source>
</evidence>
<protein>
    <recommendedName>
        <fullName evidence="3">Flagellar FliJ protein</fullName>
    </recommendedName>
</protein>
<dbReference type="eggNOG" id="COG2882">
    <property type="taxonomic scope" value="Bacteria"/>
</dbReference>
<keyword evidence="12" id="KW-0969">Cilium</keyword>
<evidence type="ECO:0000313" key="13">
    <source>
        <dbReference type="Proteomes" id="UP000009102"/>
    </source>
</evidence>
<dbReference type="Pfam" id="PF02050">
    <property type="entry name" value="FliJ"/>
    <property type="match status" value="1"/>
</dbReference>
<dbReference type="EMBL" id="CP001801">
    <property type="protein sequence ID" value="ACX95294.1"/>
    <property type="molecule type" value="Genomic_DNA"/>
</dbReference>
<dbReference type="GO" id="GO:0005886">
    <property type="term" value="C:plasma membrane"/>
    <property type="evidence" value="ECO:0007669"/>
    <property type="project" value="UniProtKB-SubCell"/>
</dbReference>
<evidence type="ECO:0000256" key="7">
    <source>
        <dbReference type="ARBA" id="ARBA00022795"/>
    </source>
</evidence>
<dbReference type="PANTHER" id="PTHR38786:SF1">
    <property type="entry name" value="FLAGELLAR FLIJ PROTEIN"/>
    <property type="match status" value="1"/>
</dbReference>
<name>D0KXX1_HALNC</name>
<dbReference type="GO" id="GO:0009288">
    <property type="term" value="C:bacterial-type flagellum"/>
    <property type="evidence" value="ECO:0007669"/>
    <property type="project" value="InterPro"/>
</dbReference>
<dbReference type="Proteomes" id="UP000009102">
    <property type="component" value="Chromosome"/>
</dbReference>
<evidence type="ECO:0000256" key="1">
    <source>
        <dbReference type="ARBA" id="ARBA00004413"/>
    </source>
</evidence>
<keyword evidence="8" id="KW-0653">Protein transport</keyword>
<dbReference type="HOGENOM" id="CLU_119965_1_0_6"/>
<comment type="similarity">
    <text evidence="2">Belongs to the FliJ family.</text>
</comment>
<keyword evidence="4" id="KW-0813">Transport</keyword>
<reference evidence="12 13" key="1">
    <citation type="submission" date="2009-10" db="EMBL/GenBank/DDBJ databases">
        <title>Complete sequence of Halothiobacillus neapolitanus c2.</title>
        <authorList>
            <consortium name="US DOE Joint Genome Institute"/>
            <person name="Lucas S."/>
            <person name="Copeland A."/>
            <person name="Lapidus A."/>
            <person name="Glavina del Rio T."/>
            <person name="Tice H."/>
            <person name="Bruce D."/>
            <person name="Goodwin L."/>
            <person name="Pitluck S."/>
            <person name="Davenport K."/>
            <person name="Brettin T."/>
            <person name="Detter J.C."/>
            <person name="Han C."/>
            <person name="Tapia R."/>
            <person name="Larimer F."/>
            <person name="Land M."/>
            <person name="Hauser L."/>
            <person name="Kyrpides N."/>
            <person name="Mikhailova N."/>
            <person name="Kerfeld C."/>
            <person name="Cannon G."/>
            <person name="Heinhort S."/>
        </authorList>
    </citation>
    <scope>NUCLEOTIDE SEQUENCE [LARGE SCALE GENOMIC DNA]</scope>
    <source>
        <strain evidence="13">ATCC 23641 / c2</strain>
    </source>
</reference>
<dbReference type="GO" id="GO:0006935">
    <property type="term" value="P:chemotaxis"/>
    <property type="evidence" value="ECO:0007669"/>
    <property type="project" value="UniProtKB-KW"/>
</dbReference>
<evidence type="ECO:0000256" key="9">
    <source>
        <dbReference type="ARBA" id="ARBA00023136"/>
    </source>
</evidence>
<accession>D0KXX1</accession>
<proteinExistence type="inferred from homology"/>
<evidence type="ECO:0000256" key="11">
    <source>
        <dbReference type="SAM" id="MobiDB-lite"/>
    </source>
</evidence>
<evidence type="ECO:0000313" key="12">
    <source>
        <dbReference type="EMBL" id="ACX95294.1"/>
    </source>
</evidence>
<dbReference type="InterPro" id="IPR052570">
    <property type="entry name" value="FliJ"/>
</dbReference>
<evidence type="ECO:0000256" key="4">
    <source>
        <dbReference type="ARBA" id="ARBA00022448"/>
    </source>
</evidence>
<dbReference type="InterPro" id="IPR012823">
    <property type="entry name" value="Flagell_FliJ"/>
</dbReference>
<dbReference type="GO" id="GO:0015031">
    <property type="term" value="P:protein transport"/>
    <property type="evidence" value="ECO:0007669"/>
    <property type="project" value="UniProtKB-KW"/>
</dbReference>
<dbReference type="Gene3D" id="1.10.287.1700">
    <property type="match status" value="1"/>
</dbReference>
<dbReference type="PANTHER" id="PTHR38786">
    <property type="entry name" value="FLAGELLAR FLIJ PROTEIN"/>
    <property type="match status" value="1"/>
</dbReference>
<gene>
    <name evidence="12" type="ordered locus">Hneap_0437</name>
</gene>
<comment type="subcellular location">
    <subcellularLocation>
        <location evidence="1">Cell membrane</location>
        <topology evidence="1">Peripheral membrane protein</topology>
        <orientation evidence="1">Cytoplasmic side</orientation>
    </subcellularLocation>
</comment>
<dbReference type="InterPro" id="IPR053716">
    <property type="entry name" value="Flag_assembly_chemotaxis_eff"/>
</dbReference>
<dbReference type="AlphaFoldDB" id="D0KXX1"/>
<evidence type="ECO:0000256" key="6">
    <source>
        <dbReference type="ARBA" id="ARBA00022500"/>
    </source>
</evidence>
<keyword evidence="7" id="KW-1005">Bacterial flagellum biogenesis</keyword>
<keyword evidence="9" id="KW-0472">Membrane</keyword>
<sequence>MTIVNQQRIERVKGVEKITERGANIAKESQIQCQRRLDEQRARLQQLTEYLQEYAAGIGFASGGQAKAFALQNYRAFMGRIEETIAHQKEVVAQVEAELLACKQAAAEANSQHRSVEKLRGRFENERNRMQNKQEQAVNDAHAAQHRHNPLDV</sequence>
<dbReference type="GO" id="GO:0071973">
    <property type="term" value="P:bacterial-type flagellum-dependent cell motility"/>
    <property type="evidence" value="ECO:0007669"/>
    <property type="project" value="InterPro"/>
</dbReference>
<feature type="compositionally biased region" description="Basic residues" evidence="11">
    <location>
        <begin position="144"/>
        <end position="153"/>
    </location>
</feature>
<keyword evidence="10" id="KW-1006">Bacterial flagellum protein export</keyword>
<dbReference type="GO" id="GO:0044781">
    <property type="term" value="P:bacterial-type flagellum organization"/>
    <property type="evidence" value="ECO:0007669"/>
    <property type="project" value="UniProtKB-KW"/>
</dbReference>
<keyword evidence="13" id="KW-1185">Reference proteome</keyword>
<evidence type="ECO:0000256" key="3">
    <source>
        <dbReference type="ARBA" id="ARBA00020392"/>
    </source>
</evidence>
<dbReference type="STRING" id="555778.Hneap_0437"/>
<evidence type="ECO:0000256" key="2">
    <source>
        <dbReference type="ARBA" id="ARBA00010004"/>
    </source>
</evidence>
<evidence type="ECO:0000256" key="10">
    <source>
        <dbReference type="ARBA" id="ARBA00023225"/>
    </source>
</evidence>
<keyword evidence="5" id="KW-1003">Cell membrane</keyword>
<keyword evidence="12" id="KW-0282">Flagellum</keyword>